<evidence type="ECO:0000256" key="5">
    <source>
        <dbReference type="ARBA" id="ARBA00011921"/>
    </source>
</evidence>
<dbReference type="InterPro" id="IPR036264">
    <property type="entry name" value="Bact_exopeptidase_dim_dom"/>
</dbReference>
<evidence type="ECO:0000313" key="13">
    <source>
        <dbReference type="EMBL" id="MFE9598118.1"/>
    </source>
</evidence>
<evidence type="ECO:0000256" key="9">
    <source>
        <dbReference type="ARBA" id="ARBA00022833"/>
    </source>
</evidence>
<gene>
    <name evidence="13" type="ORF">ACFYNQ_05995</name>
</gene>
<dbReference type="Pfam" id="PF01546">
    <property type="entry name" value="Peptidase_M20"/>
    <property type="match status" value="1"/>
</dbReference>
<evidence type="ECO:0000256" key="11">
    <source>
        <dbReference type="ARBA" id="ARBA00051301"/>
    </source>
</evidence>
<evidence type="ECO:0000256" key="1">
    <source>
        <dbReference type="ARBA" id="ARBA00001941"/>
    </source>
</evidence>
<evidence type="ECO:0000256" key="2">
    <source>
        <dbReference type="ARBA" id="ARBA00001947"/>
    </source>
</evidence>
<dbReference type="InterPro" id="IPR001261">
    <property type="entry name" value="ArgE/DapE_CS"/>
</dbReference>
<accession>A0ABW6LYB6</accession>
<comment type="cofactor">
    <cofactor evidence="2">
        <name>Zn(2+)</name>
        <dbReference type="ChEBI" id="CHEBI:29105"/>
    </cofactor>
</comment>
<dbReference type="Gene3D" id="3.30.70.360">
    <property type="match status" value="1"/>
</dbReference>
<feature type="domain" description="Peptidase M20 dimerisation" evidence="12">
    <location>
        <begin position="177"/>
        <end position="284"/>
    </location>
</feature>
<dbReference type="EC" id="3.5.1.18" evidence="5"/>
<dbReference type="RefSeq" id="WP_388103256.1">
    <property type="nucleotide sequence ID" value="NZ_JBIAHM010000002.1"/>
</dbReference>
<dbReference type="SUPFAM" id="SSF53187">
    <property type="entry name" value="Zn-dependent exopeptidases"/>
    <property type="match status" value="1"/>
</dbReference>
<evidence type="ECO:0000256" key="10">
    <source>
        <dbReference type="ARBA" id="ARBA00023285"/>
    </source>
</evidence>
<dbReference type="PANTHER" id="PTHR43808">
    <property type="entry name" value="ACETYLORNITHINE DEACETYLASE"/>
    <property type="match status" value="1"/>
</dbReference>
<comment type="catalytic activity">
    <reaction evidence="11">
        <text>N-succinyl-(2S,6S)-2,6-diaminopimelate + H2O = (2S,6S)-2,6-diaminopimelate + succinate</text>
        <dbReference type="Rhea" id="RHEA:22608"/>
        <dbReference type="ChEBI" id="CHEBI:15377"/>
        <dbReference type="ChEBI" id="CHEBI:30031"/>
        <dbReference type="ChEBI" id="CHEBI:57609"/>
        <dbReference type="ChEBI" id="CHEBI:58087"/>
        <dbReference type="EC" id="3.5.1.18"/>
    </reaction>
</comment>
<dbReference type="NCBIfam" id="TIGR01910">
    <property type="entry name" value="DapE-ArgE"/>
    <property type="match status" value="1"/>
</dbReference>
<dbReference type="EMBL" id="JBIAHM010000002">
    <property type="protein sequence ID" value="MFE9598118.1"/>
    <property type="molecule type" value="Genomic_DNA"/>
</dbReference>
<evidence type="ECO:0000256" key="3">
    <source>
        <dbReference type="ARBA" id="ARBA00005130"/>
    </source>
</evidence>
<comment type="cofactor">
    <cofactor evidence="1">
        <name>Co(2+)</name>
        <dbReference type="ChEBI" id="CHEBI:48828"/>
    </cofactor>
</comment>
<keyword evidence="14" id="KW-1185">Reference proteome</keyword>
<keyword evidence="9" id="KW-0862">Zinc</keyword>
<proteinExistence type="inferred from homology"/>
<comment type="pathway">
    <text evidence="3">Amino-acid biosynthesis; L-lysine biosynthesis via DAP pathway; LL-2,6-diaminopimelate from (S)-tetrahydrodipicolinate (succinylase route): step 3/3.</text>
</comment>
<dbReference type="Proteomes" id="UP001601303">
    <property type="component" value="Unassembled WGS sequence"/>
</dbReference>
<reference evidence="13 14" key="1">
    <citation type="submission" date="2024-10" db="EMBL/GenBank/DDBJ databases">
        <title>The Natural Products Discovery Center: Release of the First 8490 Sequenced Strains for Exploring Actinobacteria Biosynthetic Diversity.</title>
        <authorList>
            <person name="Kalkreuter E."/>
            <person name="Kautsar S.A."/>
            <person name="Yang D."/>
            <person name="Bader C.D."/>
            <person name="Teijaro C.N."/>
            <person name="Fluegel L."/>
            <person name="Davis C.M."/>
            <person name="Simpson J.R."/>
            <person name="Lauterbach L."/>
            <person name="Steele A.D."/>
            <person name="Gui C."/>
            <person name="Meng S."/>
            <person name="Li G."/>
            <person name="Viehrig K."/>
            <person name="Ye F."/>
            <person name="Su P."/>
            <person name="Kiefer A.F."/>
            <person name="Nichols A."/>
            <person name="Cepeda A.J."/>
            <person name="Yan W."/>
            <person name="Fan B."/>
            <person name="Jiang Y."/>
            <person name="Adhikari A."/>
            <person name="Zheng C.-J."/>
            <person name="Schuster L."/>
            <person name="Cowan T.M."/>
            <person name="Smanski M.J."/>
            <person name="Chevrette M.G."/>
            <person name="De Carvalho L.P.S."/>
            <person name="Shen B."/>
        </authorList>
    </citation>
    <scope>NUCLEOTIDE SEQUENCE [LARGE SCALE GENOMIC DNA]</scope>
    <source>
        <strain evidence="13 14">NPDC006488</strain>
    </source>
</reference>
<evidence type="ECO:0000259" key="12">
    <source>
        <dbReference type="Pfam" id="PF07687"/>
    </source>
</evidence>
<dbReference type="InterPro" id="IPR002933">
    <property type="entry name" value="Peptidase_M20"/>
</dbReference>
<sequence length="385" mass="40776">MTRKSEELDPVRLLERLVAVDSVNPGLAASGAGEGAIADLCADWLGARGFEVHRLERNPGRPSLVAIARGTGGGRSLMLNGHLDTVGLGGYEGEPLSPRREDGRLYGRGACDMKGGVAAMMIAAVRATARGPLRGDVLLACVADEENASAGTEEVLESFTADAAIVTEPSRLQVILAHKGFVWFDVIVHGRAAHGSQPDLGIDAIAKAGHFLVAVEELGRRLGAAEGHPRLGSGTVHASVIHGGEEPSTYPAQCRITLERRTVPGEDADTVQAELTAILDQLAATVPDFSYELRRGLHREPFEGDPDQPVVRTLLHHARSVLGHTPAVLAEPYWTDCALLDRAGIPCLLFGADGAGAHESVEWADIASLHRLTDILTDTVTDFCS</sequence>
<organism evidence="13 14">
    <name type="scientific">Streptomyces hokutonensis</name>
    <dbReference type="NCBI Taxonomy" id="1306990"/>
    <lineage>
        <taxon>Bacteria</taxon>
        <taxon>Bacillati</taxon>
        <taxon>Actinomycetota</taxon>
        <taxon>Actinomycetes</taxon>
        <taxon>Kitasatosporales</taxon>
        <taxon>Streptomycetaceae</taxon>
        <taxon>Streptomyces</taxon>
    </lineage>
</organism>
<keyword evidence="10" id="KW-0170">Cobalt</keyword>
<comment type="caution">
    <text evidence="13">The sequence shown here is derived from an EMBL/GenBank/DDBJ whole genome shotgun (WGS) entry which is preliminary data.</text>
</comment>
<dbReference type="InterPro" id="IPR011650">
    <property type="entry name" value="Peptidase_M20_dimer"/>
</dbReference>
<dbReference type="PANTHER" id="PTHR43808:SF25">
    <property type="entry name" value="PEPTIDASE M20 DIMERISATION DOMAIN-CONTAINING PROTEIN"/>
    <property type="match status" value="1"/>
</dbReference>
<dbReference type="SUPFAM" id="SSF55031">
    <property type="entry name" value="Bacterial exopeptidase dimerisation domain"/>
    <property type="match status" value="1"/>
</dbReference>
<dbReference type="Pfam" id="PF07687">
    <property type="entry name" value="M20_dimer"/>
    <property type="match status" value="1"/>
</dbReference>
<dbReference type="InterPro" id="IPR010182">
    <property type="entry name" value="ArgE/DapE"/>
</dbReference>
<comment type="similarity">
    <text evidence="4">Belongs to the peptidase M20A family.</text>
</comment>
<evidence type="ECO:0000256" key="6">
    <source>
        <dbReference type="ARBA" id="ARBA00016853"/>
    </source>
</evidence>
<dbReference type="PROSITE" id="PS00758">
    <property type="entry name" value="ARGE_DAPE_CPG2_1"/>
    <property type="match status" value="1"/>
</dbReference>
<keyword evidence="7" id="KW-0479">Metal-binding</keyword>
<keyword evidence="8" id="KW-0378">Hydrolase</keyword>
<name>A0ABW6LYB6_9ACTN</name>
<evidence type="ECO:0000256" key="4">
    <source>
        <dbReference type="ARBA" id="ARBA00006247"/>
    </source>
</evidence>
<dbReference type="InterPro" id="IPR050072">
    <property type="entry name" value="Peptidase_M20A"/>
</dbReference>
<evidence type="ECO:0000313" key="14">
    <source>
        <dbReference type="Proteomes" id="UP001601303"/>
    </source>
</evidence>
<evidence type="ECO:0000256" key="8">
    <source>
        <dbReference type="ARBA" id="ARBA00022801"/>
    </source>
</evidence>
<dbReference type="Gene3D" id="3.40.630.10">
    <property type="entry name" value="Zn peptidases"/>
    <property type="match status" value="2"/>
</dbReference>
<protein>
    <recommendedName>
        <fullName evidence="6">Probable succinyl-diaminopimelate desuccinylase</fullName>
        <ecNumber evidence="5">3.5.1.18</ecNumber>
    </recommendedName>
</protein>
<evidence type="ECO:0000256" key="7">
    <source>
        <dbReference type="ARBA" id="ARBA00022723"/>
    </source>
</evidence>